<organism evidence="2 3">
    <name type="scientific">Anaerococcus cruorum</name>
    <dbReference type="NCBI Taxonomy" id="3115617"/>
    <lineage>
        <taxon>Bacteria</taxon>
        <taxon>Bacillati</taxon>
        <taxon>Bacillota</taxon>
        <taxon>Tissierellia</taxon>
        <taxon>Tissierellales</taxon>
        <taxon>Peptoniphilaceae</taxon>
        <taxon>Anaerococcus</taxon>
    </lineage>
</organism>
<dbReference type="EMBL" id="JBGMEH010000003">
    <property type="protein sequence ID" value="MFO3716010.1"/>
    <property type="molecule type" value="Genomic_DNA"/>
</dbReference>
<evidence type="ECO:0000313" key="2">
    <source>
        <dbReference type="EMBL" id="MFO3716010.1"/>
    </source>
</evidence>
<dbReference type="Pfam" id="PF04296">
    <property type="entry name" value="YlxR"/>
    <property type="match status" value="1"/>
</dbReference>
<evidence type="ECO:0000313" key="3">
    <source>
        <dbReference type="Proteomes" id="UP001638015"/>
    </source>
</evidence>
<evidence type="ECO:0000259" key="1">
    <source>
        <dbReference type="Pfam" id="PF04296"/>
    </source>
</evidence>
<dbReference type="PANTHER" id="PTHR34215:SF1">
    <property type="entry name" value="YLXR DOMAIN-CONTAINING PROTEIN"/>
    <property type="match status" value="1"/>
</dbReference>
<dbReference type="CDD" id="cd00279">
    <property type="entry name" value="YlxR"/>
    <property type="match status" value="1"/>
</dbReference>
<protein>
    <submittedName>
        <fullName evidence="2">RNase P modulator RnpM</fullName>
    </submittedName>
</protein>
<reference evidence="2 3" key="1">
    <citation type="journal article" date="2025" name="Anaerobe">
        <title>Description of Anaerococcus kampingiae sp. nov., Anaerococcus groningensis sp. nov., Anaerococcus martiniensis sp. nov., and Anaerococcus cruorum sp. nov., isolated from human clinical specimens.</title>
        <authorList>
            <person name="Boiten K.E."/>
            <person name="Meijer J."/>
            <person name="van Wezel E.M."/>
            <person name="Veloo A.C.M."/>
        </authorList>
    </citation>
    <scope>NUCLEOTIDE SEQUENCE [LARGE SCALE GENOMIC DNA]</scope>
    <source>
        <strain evidence="2 3">ENR1039</strain>
    </source>
</reference>
<dbReference type="RefSeq" id="WP_410032754.1">
    <property type="nucleotide sequence ID" value="NZ_JBGMEH010000003.1"/>
</dbReference>
<dbReference type="Proteomes" id="UP001638015">
    <property type="component" value="Unassembled WGS sequence"/>
</dbReference>
<dbReference type="SUPFAM" id="SSF64376">
    <property type="entry name" value="YlxR-like"/>
    <property type="match status" value="1"/>
</dbReference>
<name>A0ABW9MW22_9FIRM</name>
<dbReference type="InterPro" id="IPR007393">
    <property type="entry name" value="YlxR_dom"/>
</dbReference>
<gene>
    <name evidence="2" type="primary">rnpM</name>
    <name evidence="2" type="synonym">ylxR</name>
    <name evidence="2" type="ORF">ACCQ40_04295</name>
</gene>
<sequence>MKKTKKIPQRKCINCGNLYDKNDLLRVVNNKEVGVVIDETGKLNGRGAYICKNSECLADVRKNNKLNRVFKQKIDDKLYEELEAYEVK</sequence>
<keyword evidence="3" id="KW-1185">Reference proteome</keyword>
<dbReference type="InterPro" id="IPR035931">
    <property type="entry name" value="YlxR-like_sf"/>
</dbReference>
<dbReference type="NCBIfam" id="NF047356">
    <property type="entry name" value="RNA_bind_RnpM"/>
    <property type="match status" value="1"/>
</dbReference>
<accession>A0ABW9MW22</accession>
<dbReference type="InterPro" id="IPR037465">
    <property type="entry name" value="YlxR"/>
</dbReference>
<proteinExistence type="predicted"/>
<dbReference type="PANTHER" id="PTHR34215">
    <property type="entry name" value="BLL0784 PROTEIN"/>
    <property type="match status" value="1"/>
</dbReference>
<feature type="domain" description="YlxR" evidence="1">
    <location>
        <begin position="10"/>
        <end position="83"/>
    </location>
</feature>
<dbReference type="Gene3D" id="3.30.1230.10">
    <property type="entry name" value="YlxR-like"/>
    <property type="match status" value="1"/>
</dbReference>
<comment type="caution">
    <text evidence="2">The sequence shown here is derived from an EMBL/GenBank/DDBJ whole genome shotgun (WGS) entry which is preliminary data.</text>
</comment>